<reference evidence="2" key="1">
    <citation type="submission" date="2022-11" db="UniProtKB">
        <authorList>
            <consortium name="WormBaseParasite"/>
        </authorList>
    </citation>
    <scope>IDENTIFICATION</scope>
</reference>
<sequence length="24" mass="2812">MFWIDRVEQASRTTSTERAGPIFL</sequence>
<proteinExistence type="predicted"/>
<evidence type="ECO:0000313" key="2">
    <source>
        <dbReference type="WBParaSite" id="nRc.2.0.1.t37501-RA"/>
    </source>
</evidence>
<dbReference type="AlphaFoldDB" id="A0A915KHN4"/>
<accession>A0A915KHN4</accession>
<dbReference type="WBParaSite" id="nRc.2.0.1.t37501-RA">
    <property type="protein sequence ID" value="nRc.2.0.1.t37501-RA"/>
    <property type="gene ID" value="nRc.2.0.1.g37501"/>
</dbReference>
<dbReference type="Proteomes" id="UP000887565">
    <property type="component" value="Unplaced"/>
</dbReference>
<name>A0A915KHN4_ROMCU</name>
<keyword evidence="1" id="KW-1185">Reference proteome</keyword>
<organism evidence="1 2">
    <name type="scientific">Romanomermis culicivorax</name>
    <name type="common">Nematode worm</name>
    <dbReference type="NCBI Taxonomy" id="13658"/>
    <lineage>
        <taxon>Eukaryota</taxon>
        <taxon>Metazoa</taxon>
        <taxon>Ecdysozoa</taxon>
        <taxon>Nematoda</taxon>
        <taxon>Enoplea</taxon>
        <taxon>Dorylaimia</taxon>
        <taxon>Mermithida</taxon>
        <taxon>Mermithoidea</taxon>
        <taxon>Mermithidae</taxon>
        <taxon>Romanomermis</taxon>
    </lineage>
</organism>
<protein>
    <submittedName>
        <fullName evidence="2">Uncharacterized protein</fullName>
    </submittedName>
</protein>
<evidence type="ECO:0000313" key="1">
    <source>
        <dbReference type="Proteomes" id="UP000887565"/>
    </source>
</evidence>